<evidence type="ECO:0000313" key="2">
    <source>
        <dbReference type="EMBL" id="VYT63483.1"/>
    </source>
</evidence>
<dbReference type="EMBL" id="CACRUH010000005">
    <property type="protein sequence ID" value="VYT63483.1"/>
    <property type="molecule type" value="Genomic_DNA"/>
</dbReference>
<proteinExistence type="predicted"/>
<name>A0A6N2YB63_9FIRM</name>
<dbReference type="RefSeq" id="WP_156832141.1">
    <property type="nucleotide sequence ID" value="NZ_CACRUH010000005.1"/>
</dbReference>
<accession>A0A6N2YB63</accession>
<reference evidence="2" key="1">
    <citation type="submission" date="2019-11" db="EMBL/GenBank/DDBJ databases">
        <authorList>
            <person name="Feng L."/>
        </authorList>
    </citation>
    <scope>NUCLEOTIDE SEQUENCE</scope>
    <source>
        <strain evidence="2">ChathewayiLFYP18</strain>
    </source>
</reference>
<sequence length="57" mass="6765">MDKETKRSVDELIAEAKDECDRERKNKVANNNNDDDTQPFIEKDKHKEISKDDDDER</sequence>
<feature type="compositionally biased region" description="Basic and acidic residues" evidence="1">
    <location>
        <begin position="41"/>
        <end position="50"/>
    </location>
</feature>
<feature type="compositionally biased region" description="Basic and acidic residues" evidence="1">
    <location>
        <begin position="1"/>
        <end position="26"/>
    </location>
</feature>
<evidence type="ECO:0000256" key="1">
    <source>
        <dbReference type="SAM" id="MobiDB-lite"/>
    </source>
</evidence>
<feature type="region of interest" description="Disordered" evidence="1">
    <location>
        <begin position="1"/>
        <end position="57"/>
    </location>
</feature>
<dbReference type="AlphaFoldDB" id="A0A6N2YB63"/>
<organism evidence="2">
    <name type="scientific">Hungatella hathewayi</name>
    <dbReference type="NCBI Taxonomy" id="154046"/>
    <lineage>
        <taxon>Bacteria</taxon>
        <taxon>Bacillati</taxon>
        <taxon>Bacillota</taxon>
        <taxon>Clostridia</taxon>
        <taxon>Lachnospirales</taxon>
        <taxon>Lachnospiraceae</taxon>
        <taxon>Hungatella</taxon>
    </lineage>
</organism>
<gene>
    <name evidence="2" type="ORF">CHLFYP18_05186</name>
</gene>
<protein>
    <submittedName>
        <fullName evidence="2">Uncharacterized protein</fullName>
    </submittedName>
</protein>